<dbReference type="Pfam" id="PF02466">
    <property type="entry name" value="Tim17"/>
    <property type="match status" value="1"/>
</dbReference>
<dbReference type="GO" id="GO:0005739">
    <property type="term" value="C:mitochondrion"/>
    <property type="evidence" value="ECO:0007669"/>
    <property type="project" value="TreeGrafter"/>
</dbReference>
<dbReference type="GO" id="GO:0032981">
    <property type="term" value="P:mitochondrial respiratory chain complex I assembly"/>
    <property type="evidence" value="ECO:0007669"/>
    <property type="project" value="InterPro"/>
</dbReference>
<keyword evidence="10" id="KW-1185">Reference proteome</keyword>
<comment type="similarity">
    <text evidence="2">Belongs to the Tim17/Tim22/Tim23 family.</text>
</comment>
<keyword evidence="3 8" id="KW-0812">Transmembrane</keyword>
<dbReference type="PANTHER" id="PTHR13002:SF1">
    <property type="entry name" value="COMPLEX I ASSEMBLY FACTOR TIMMDC1, MITOCHONDRIAL"/>
    <property type="match status" value="1"/>
</dbReference>
<dbReference type="InParanoid" id="A0A6L2PX49"/>
<evidence type="ECO:0000313" key="9">
    <source>
        <dbReference type="EMBL" id="GFG34337.1"/>
    </source>
</evidence>
<gene>
    <name evidence="9" type="ORF">Cfor_08958</name>
</gene>
<evidence type="ECO:0000256" key="6">
    <source>
        <dbReference type="ARBA" id="ARBA00040778"/>
    </source>
</evidence>
<comment type="subcellular location">
    <subcellularLocation>
        <location evidence="1">Membrane</location>
        <topology evidence="1">Multi-pass membrane protein</topology>
    </subcellularLocation>
</comment>
<keyword evidence="4 8" id="KW-1133">Transmembrane helix</keyword>
<name>A0A6L2PX49_COPFO</name>
<dbReference type="OrthoDB" id="5826189at2759"/>
<evidence type="ECO:0000256" key="3">
    <source>
        <dbReference type="ARBA" id="ARBA00022692"/>
    </source>
</evidence>
<evidence type="ECO:0000256" key="4">
    <source>
        <dbReference type="ARBA" id="ARBA00022989"/>
    </source>
</evidence>
<protein>
    <recommendedName>
        <fullName evidence="6">Complex I assembly factor TIMMDC1, mitochondrial</fullName>
    </recommendedName>
    <alternativeName>
        <fullName evidence="7">Translocase of inner mitochondrial membrane domain-containing protein 1</fullName>
    </alternativeName>
</protein>
<evidence type="ECO:0000256" key="2">
    <source>
        <dbReference type="ARBA" id="ARBA00008444"/>
    </source>
</evidence>
<keyword evidence="5 8" id="KW-0472">Membrane</keyword>
<dbReference type="EMBL" id="BLKM01000477">
    <property type="protein sequence ID" value="GFG34337.1"/>
    <property type="molecule type" value="Genomic_DNA"/>
</dbReference>
<dbReference type="InterPro" id="IPR055299">
    <property type="entry name" value="TIMMDC1"/>
</dbReference>
<proteinExistence type="inferred from homology"/>
<dbReference type="FunCoup" id="A0A6L2PX49">
    <property type="interactions" value="632"/>
</dbReference>
<comment type="caution">
    <text evidence="9">The sequence shown here is derived from an EMBL/GenBank/DDBJ whole genome shotgun (WGS) entry which is preliminary data.</text>
</comment>
<evidence type="ECO:0000256" key="8">
    <source>
        <dbReference type="SAM" id="Phobius"/>
    </source>
</evidence>
<dbReference type="AlphaFoldDB" id="A0A6L2PX49"/>
<evidence type="ECO:0000256" key="7">
    <source>
        <dbReference type="ARBA" id="ARBA00041344"/>
    </source>
</evidence>
<dbReference type="PANTHER" id="PTHR13002">
    <property type="entry name" value="C3ORF1 PROTEIN-RELATED"/>
    <property type="match status" value="1"/>
</dbReference>
<dbReference type="GO" id="GO:0016020">
    <property type="term" value="C:membrane"/>
    <property type="evidence" value="ECO:0007669"/>
    <property type="project" value="UniProtKB-SubCell"/>
</dbReference>
<reference evidence="10" key="1">
    <citation type="submission" date="2020-01" db="EMBL/GenBank/DDBJ databases">
        <title>Draft genome sequence of the Termite Coptotermes fromosanus.</title>
        <authorList>
            <person name="Itakura S."/>
            <person name="Yosikawa Y."/>
            <person name="Umezawa K."/>
        </authorList>
    </citation>
    <scope>NUCLEOTIDE SEQUENCE [LARGE SCALE GENOMIC DNA]</scope>
</reference>
<evidence type="ECO:0000256" key="1">
    <source>
        <dbReference type="ARBA" id="ARBA00004141"/>
    </source>
</evidence>
<feature type="transmembrane region" description="Helical" evidence="8">
    <location>
        <begin position="156"/>
        <end position="181"/>
    </location>
</feature>
<organism evidence="9 10">
    <name type="scientific">Coptotermes formosanus</name>
    <name type="common">Formosan subterranean termite</name>
    <dbReference type="NCBI Taxonomy" id="36987"/>
    <lineage>
        <taxon>Eukaryota</taxon>
        <taxon>Metazoa</taxon>
        <taxon>Ecdysozoa</taxon>
        <taxon>Arthropoda</taxon>
        <taxon>Hexapoda</taxon>
        <taxon>Insecta</taxon>
        <taxon>Pterygota</taxon>
        <taxon>Neoptera</taxon>
        <taxon>Polyneoptera</taxon>
        <taxon>Dictyoptera</taxon>
        <taxon>Blattodea</taxon>
        <taxon>Blattoidea</taxon>
        <taxon>Termitoidae</taxon>
        <taxon>Rhinotermitidae</taxon>
        <taxon>Coptotermes</taxon>
    </lineage>
</organism>
<dbReference type="Proteomes" id="UP000502823">
    <property type="component" value="Unassembled WGS sequence"/>
</dbReference>
<evidence type="ECO:0000256" key="5">
    <source>
        <dbReference type="ARBA" id="ARBA00023136"/>
    </source>
</evidence>
<accession>A0A6L2PX49</accession>
<sequence length="244" mass="26914">MGDNDKTESPTSQSFYRRNVDNETGWERLYLMYSLDEFGNVSPELNAACQAGFTGMFVGACYGGIVNSKIAYTDFMERNDATVFKSHLEAKKKLQDQVTIAFGKGAFRWGWRLGLFTGSYVLLTTSVSVYRGYSSILEYVAAGCITGALYKFNMGLAGMAVGGGLGGVLGGIAGLVSLTILKLSGMSMEEWGYADCPPVYLLVHIPFEEAWIHNHVTKQTTPHHHLWIMRIVAFVHPRGLVKDQ</sequence>
<feature type="transmembrane region" description="Helical" evidence="8">
    <location>
        <begin position="113"/>
        <end position="133"/>
    </location>
</feature>
<evidence type="ECO:0000313" key="10">
    <source>
        <dbReference type="Proteomes" id="UP000502823"/>
    </source>
</evidence>